<proteinExistence type="predicted"/>
<name>A0ABW7IZK0_9VIBR</name>
<evidence type="ECO:0000313" key="4">
    <source>
        <dbReference type="Proteomes" id="UP001607151"/>
    </source>
</evidence>
<dbReference type="CDD" id="cd09008">
    <property type="entry name" value="MTAN"/>
    <property type="match status" value="1"/>
</dbReference>
<keyword evidence="1" id="KW-0732">Signal</keyword>
<accession>A0ABW7IZK0</accession>
<dbReference type="InterPro" id="IPR000845">
    <property type="entry name" value="Nucleoside_phosphorylase_d"/>
</dbReference>
<evidence type="ECO:0000259" key="2">
    <source>
        <dbReference type="Pfam" id="PF01048"/>
    </source>
</evidence>
<keyword evidence="4" id="KW-1185">Reference proteome</keyword>
<dbReference type="PANTHER" id="PTHR46832">
    <property type="entry name" value="5'-METHYLTHIOADENOSINE/S-ADENOSYLHOMOCYSTEINE NUCLEOSIDASE"/>
    <property type="match status" value="1"/>
</dbReference>
<organism evidence="3 4">
    <name type="scientific">Vibrio rumoiensis</name>
    <dbReference type="NCBI Taxonomy" id="76258"/>
    <lineage>
        <taxon>Bacteria</taxon>
        <taxon>Pseudomonadati</taxon>
        <taxon>Pseudomonadota</taxon>
        <taxon>Gammaproteobacteria</taxon>
        <taxon>Vibrionales</taxon>
        <taxon>Vibrionaceae</taxon>
        <taxon>Vibrio</taxon>
    </lineage>
</organism>
<dbReference type="PANTHER" id="PTHR46832:SF1">
    <property type="entry name" value="5'-METHYLTHIOADENOSINE_S-ADENOSYLHOMOCYSTEINE NUCLEOSIDASE"/>
    <property type="match status" value="1"/>
</dbReference>
<dbReference type="SUPFAM" id="SSF53167">
    <property type="entry name" value="Purine and uridine phosphorylases"/>
    <property type="match status" value="1"/>
</dbReference>
<gene>
    <name evidence="3" type="ORF">ACGRQ9_16540</name>
</gene>
<dbReference type="InterPro" id="IPR035994">
    <property type="entry name" value="Nucleoside_phosphorylase_sf"/>
</dbReference>
<dbReference type="Gene3D" id="3.40.50.1580">
    <property type="entry name" value="Nucleoside phosphorylase domain"/>
    <property type="match status" value="1"/>
</dbReference>
<dbReference type="RefSeq" id="WP_394608605.1">
    <property type="nucleotide sequence ID" value="NZ_JBIHSJ010000004.1"/>
</dbReference>
<evidence type="ECO:0000313" key="3">
    <source>
        <dbReference type="EMBL" id="MFH0267053.1"/>
    </source>
</evidence>
<feature type="chain" id="PRO_5047385015" evidence="1">
    <location>
        <begin position="27"/>
        <end position="290"/>
    </location>
</feature>
<protein>
    <submittedName>
        <fullName evidence="3">5'-methylthioadenosine/S-adenosylhomocysteine nucleosidase</fullName>
    </submittedName>
</protein>
<dbReference type="Proteomes" id="UP001607151">
    <property type="component" value="Unassembled WGS sequence"/>
</dbReference>
<feature type="domain" description="Nucleoside phosphorylase" evidence="2">
    <location>
        <begin position="43"/>
        <end position="274"/>
    </location>
</feature>
<comment type="caution">
    <text evidence="3">The sequence shown here is derived from an EMBL/GenBank/DDBJ whole genome shotgun (WGS) entry which is preliminary data.</text>
</comment>
<feature type="signal peptide" evidence="1">
    <location>
        <begin position="1"/>
        <end position="26"/>
    </location>
</feature>
<dbReference type="EMBL" id="JBIHSN010000003">
    <property type="protein sequence ID" value="MFH0267053.1"/>
    <property type="molecule type" value="Genomic_DNA"/>
</dbReference>
<evidence type="ECO:0000256" key="1">
    <source>
        <dbReference type="SAM" id="SignalP"/>
    </source>
</evidence>
<reference evidence="3 4" key="1">
    <citation type="submission" date="2024-10" db="EMBL/GenBank/DDBJ databases">
        <authorList>
            <person name="Yibar A."/>
            <person name="Saticioglu I.B."/>
            <person name="Duman M."/>
            <person name="Ajmi N."/>
            <person name="Gurler F."/>
            <person name="Ay H."/>
            <person name="Onuk E."/>
            <person name="Guler S."/>
            <person name="Romalde J.L."/>
        </authorList>
    </citation>
    <scope>NUCLEOTIDE SEQUENCE [LARGE SCALE GENOMIC DNA]</scope>
    <source>
        <strain evidence="3 4">14-MA-B</strain>
    </source>
</reference>
<dbReference type="Pfam" id="PF01048">
    <property type="entry name" value="PNP_UDP_1"/>
    <property type="match status" value="1"/>
</dbReference>
<sequence>MQLFIRMMMVCATMLSAAFMSVGAQATGMASVSVAGNSKPLQPIIIQGPMPIEAQHFAALLKDVSIEKTGSFVFYKGTLNGYPVIVSQTGKGLENTAAATAIAIERYKPLAIINQGTSGGHDSKLAVGDIVLGKRVVNIGNLKTPSKKAGEGSNSLTWIPMDIMASSGSAGSDDANKIRYYQGSPELLAIAKQVKYQHGKVVEGTVGSANFWNSELDRIAWFHENFGTSVEEMEGASVAQIAEAYKVPFLSIRILSNNITNGGHYDPNTAKECQAFVKDVMVKYIETLQN</sequence>